<feature type="region of interest" description="Disordered" evidence="1">
    <location>
        <begin position="1"/>
        <end position="134"/>
    </location>
</feature>
<name>A0A317SYS5_9PEZI</name>
<evidence type="ECO:0000313" key="2">
    <source>
        <dbReference type="EMBL" id="PWW78607.1"/>
    </source>
</evidence>
<feature type="non-terminal residue" evidence="2">
    <location>
        <position position="1"/>
    </location>
</feature>
<proteinExistence type="predicted"/>
<dbReference type="OrthoDB" id="439808at2759"/>
<dbReference type="AlphaFoldDB" id="A0A317SYS5"/>
<feature type="compositionally biased region" description="Low complexity" evidence="1">
    <location>
        <begin position="33"/>
        <end position="47"/>
    </location>
</feature>
<evidence type="ECO:0000256" key="1">
    <source>
        <dbReference type="SAM" id="MobiDB-lite"/>
    </source>
</evidence>
<gene>
    <name evidence="2" type="ORF">C7212DRAFT_312164</name>
</gene>
<protein>
    <submittedName>
        <fullName evidence="2">Uncharacterized protein</fullName>
    </submittedName>
</protein>
<dbReference type="EMBL" id="PYWC01000014">
    <property type="protein sequence ID" value="PWW78607.1"/>
    <property type="molecule type" value="Genomic_DNA"/>
</dbReference>
<keyword evidence="3" id="KW-1185">Reference proteome</keyword>
<feature type="compositionally biased region" description="Pro residues" evidence="1">
    <location>
        <begin position="125"/>
        <end position="134"/>
    </location>
</feature>
<accession>A0A317SYS5</accession>
<organism evidence="2 3">
    <name type="scientific">Tuber magnatum</name>
    <name type="common">white Piedmont truffle</name>
    <dbReference type="NCBI Taxonomy" id="42249"/>
    <lineage>
        <taxon>Eukaryota</taxon>
        <taxon>Fungi</taxon>
        <taxon>Dikarya</taxon>
        <taxon>Ascomycota</taxon>
        <taxon>Pezizomycotina</taxon>
        <taxon>Pezizomycetes</taxon>
        <taxon>Pezizales</taxon>
        <taxon>Tuberaceae</taxon>
        <taxon>Tuber</taxon>
    </lineage>
</organism>
<dbReference type="Proteomes" id="UP000246991">
    <property type="component" value="Unassembled WGS sequence"/>
</dbReference>
<evidence type="ECO:0000313" key="3">
    <source>
        <dbReference type="Proteomes" id="UP000246991"/>
    </source>
</evidence>
<feature type="non-terminal residue" evidence="2">
    <location>
        <position position="134"/>
    </location>
</feature>
<dbReference type="STRING" id="42249.A0A317SYS5"/>
<feature type="compositionally biased region" description="Polar residues" evidence="1">
    <location>
        <begin position="103"/>
        <end position="113"/>
    </location>
</feature>
<sequence length="134" mass="13945">GRNFSRRPSYRPTVSNFAPSSPGAGSGDQHIRSISNSSSSTLVSGGSEQKAHGPVIVNGSYPYGGYGTPQNDHCLKEETSPSDEQSTPSPVAVRSAQIPQVAETPTRSASKPSFQAIVPEAVPETPKPADPANL</sequence>
<comment type="caution">
    <text evidence="2">The sequence shown here is derived from an EMBL/GenBank/DDBJ whole genome shotgun (WGS) entry which is preliminary data.</text>
</comment>
<reference evidence="2 3" key="1">
    <citation type="submission" date="2018-03" db="EMBL/GenBank/DDBJ databases">
        <title>Genomes of Pezizomycetes fungi and the evolution of truffles.</title>
        <authorList>
            <person name="Murat C."/>
            <person name="Payen T."/>
            <person name="Noel B."/>
            <person name="Kuo A."/>
            <person name="Martin F.M."/>
        </authorList>
    </citation>
    <scope>NUCLEOTIDE SEQUENCE [LARGE SCALE GENOMIC DNA]</scope>
    <source>
        <strain evidence="2">091103-1</strain>
    </source>
</reference>